<dbReference type="OrthoDB" id="9801834at2"/>
<proteinExistence type="inferred from homology"/>
<dbReference type="InterPro" id="IPR015422">
    <property type="entry name" value="PyrdxlP-dep_Trfase_small"/>
</dbReference>
<dbReference type="Gene3D" id="3.90.1150.10">
    <property type="entry name" value="Aspartate Aminotransferase, domain 1"/>
    <property type="match status" value="1"/>
</dbReference>
<organism evidence="6 7">
    <name type="scientific">Janibacter limosus</name>
    <dbReference type="NCBI Taxonomy" id="53458"/>
    <lineage>
        <taxon>Bacteria</taxon>
        <taxon>Bacillati</taxon>
        <taxon>Actinomycetota</taxon>
        <taxon>Actinomycetes</taxon>
        <taxon>Micrococcales</taxon>
        <taxon>Intrasporangiaceae</taxon>
        <taxon>Janibacter</taxon>
    </lineage>
</organism>
<dbReference type="STRING" id="1216970.GCA_001570985_01668"/>
<dbReference type="PANTHER" id="PTHR43094:SF1">
    <property type="entry name" value="AMINOTRANSFERASE CLASS-III"/>
    <property type="match status" value="1"/>
</dbReference>
<evidence type="ECO:0000256" key="4">
    <source>
        <dbReference type="ARBA" id="ARBA00022898"/>
    </source>
</evidence>
<dbReference type="EMBL" id="CP036164">
    <property type="protein sequence ID" value="QBF46491.1"/>
    <property type="molecule type" value="Genomic_DNA"/>
</dbReference>
<reference evidence="6 7" key="1">
    <citation type="submission" date="2019-02" db="EMBL/GenBank/DDBJ databases">
        <title>Genomic data mining of an Antarctic deep-sea actinobacterium, Janibacterlimosus P3-3-X1.</title>
        <authorList>
            <person name="Liao L."/>
            <person name="Chen B."/>
        </authorList>
    </citation>
    <scope>NUCLEOTIDE SEQUENCE [LARGE SCALE GENOMIC DNA]</scope>
    <source>
        <strain evidence="6 7">P3-3-X1</strain>
    </source>
</reference>
<dbReference type="CDD" id="cd00610">
    <property type="entry name" value="OAT_like"/>
    <property type="match status" value="1"/>
</dbReference>
<dbReference type="FunFam" id="3.40.640.10:FF:000014">
    <property type="entry name" value="Adenosylmethionine-8-amino-7-oxononanoate aminotransferase, probable"/>
    <property type="match status" value="1"/>
</dbReference>
<dbReference type="GO" id="GO:0008483">
    <property type="term" value="F:transaminase activity"/>
    <property type="evidence" value="ECO:0007669"/>
    <property type="project" value="UniProtKB-KW"/>
</dbReference>
<dbReference type="Gene3D" id="3.40.640.10">
    <property type="entry name" value="Type I PLP-dependent aspartate aminotransferase-like (Major domain)"/>
    <property type="match status" value="1"/>
</dbReference>
<dbReference type="SUPFAM" id="SSF53383">
    <property type="entry name" value="PLP-dependent transferases"/>
    <property type="match status" value="1"/>
</dbReference>
<dbReference type="RefSeq" id="WP_130629712.1">
    <property type="nucleotide sequence ID" value="NZ_CP036164.1"/>
</dbReference>
<keyword evidence="7" id="KW-1185">Reference proteome</keyword>
<evidence type="ECO:0000313" key="7">
    <source>
        <dbReference type="Proteomes" id="UP000290408"/>
    </source>
</evidence>
<dbReference type="KEGG" id="jli:EXU32_09645"/>
<dbReference type="InterPro" id="IPR015421">
    <property type="entry name" value="PyrdxlP-dep_Trfase_major"/>
</dbReference>
<evidence type="ECO:0000256" key="3">
    <source>
        <dbReference type="ARBA" id="ARBA00022679"/>
    </source>
</evidence>
<dbReference type="AlphaFoldDB" id="A0A4P6MS15"/>
<comment type="similarity">
    <text evidence="1 5">Belongs to the class-III pyridoxal-phosphate-dependent aminotransferase family.</text>
</comment>
<sequence>MTQPTTTALGTDMQQAARDHLWMHFTRHSVYEEGGKVPIIVRGEGHKIWDDTGREYIDALAGLFVVQVGHGRQELAETAMKQAEKLSFFPIWSYAHPAAIELAERLAKGAPGDLNRVFFTTGGGEAVESAWKLAKQYFKLTGKPKKYKVISRSIAYHGTPHGALSITGLPPLKEDFEPLVPGAHKVPNTNIYRASEELRDDPKAFGRWAADRIAEAIEFEGPDTVAAVFLEPVQNAGGCFPPPPGYFERVREICDEYDVLLVSDEVICAFGRIGSMFASEDFGYVPDIITCAKGMTSGYSPIGAMIASDRLFEPYKKGANTFTHGYTFGGHPVSSAVALANLDIFEREGLNEHVKTQGPAFRKTLEKLLDLPIVGDVRGEGFFYGIELVKDKVTRETFTEAESESMLRGFLSKALFDAGLYCRADDRGDPVVQLAPPLTIGQPEFDDIEQRLRSVLTEAQNHL</sequence>
<dbReference type="NCBIfam" id="NF005102">
    <property type="entry name" value="PRK06541.1"/>
    <property type="match status" value="1"/>
</dbReference>
<protein>
    <submittedName>
        <fullName evidence="6">Aspartate aminotransferase family protein</fullName>
    </submittedName>
</protein>
<dbReference type="PANTHER" id="PTHR43094">
    <property type="entry name" value="AMINOTRANSFERASE"/>
    <property type="match status" value="1"/>
</dbReference>
<evidence type="ECO:0000256" key="5">
    <source>
        <dbReference type="RuleBase" id="RU003560"/>
    </source>
</evidence>
<dbReference type="Pfam" id="PF00202">
    <property type="entry name" value="Aminotran_3"/>
    <property type="match status" value="1"/>
</dbReference>
<evidence type="ECO:0000313" key="6">
    <source>
        <dbReference type="EMBL" id="QBF46491.1"/>
    </source>
</evidence>
<gene>
    <name evidence="6" type="ORF">EXU32_09645</name>
</gene>
<evidence type="ECO:0000256" key="1">
    <source>
        <dbReference type="ARBA" id="ARBA00008954"/>
    </source>
</evidence>
<dbReference type="InterPro" id="IPR049704">
    <property type="entry name" value="Aminotrans_3_PPA_site"/>
</dbReference>
<dbReference type="PROSITE" id="PS00600">
    <property type="entry name" value="AA_TRANSFER_CLASS_3"/>
    <property type="match status" value="1"/>
</dbReference>
<dbReference type="GO" id="GO:0030170">
    <property type="term" value="F:pyridoxal phosphate binding"/>
    <property type="evidence" value="ECO:0007669"/>
    <property type="project" value="InterPro"/>
</dbReference>
<keyword evidence="2 6" id="KW-0032">Aminotransferase</keyword>
<accession>A0A4P6MS15</accession>
<evidence type="ECO:0000256" key="2">
    <source>
        <dbReference type="ARBA" id="ARBA00022576"/>
    </source>
</evidence>
<dbReference type="InterPro" id="IPR005814">
    <property type="entry name" value="Aminotrans_3"/>
</dbReference>
<keyword evidence="4 5" id="KW-0663">Pyridoxal phosphate</keyword>
<keyword evidence="3 6" id="KW-0808">Transferase</keyword>
<name>A0A4P6MS15_9MICO</name>
<dbReference type="InterPro" id="IPR015424">
    <property type="entry name" value="PyrdxlP-dep_Trfase"/>
</dbReference>
<dbReference type="Proteomes" id="UP000290408">
    <property type="component" value="Chromosome"/>
</dbReference>